<dbReference type="PROSITE" id="PS51163">
    <property type="entry name" value="YRDC"/>
    <property type="match status" value="1"/>
</dbReference>
<evidence type="ECO:0000256" key="8">
    <source>
        <dbReference type="ARBA" id="ARBA00022679"/>
    </source>
</evidence>
<keyword evidence="11 13" id="KW-0472">Membrane</keyword>
<dbReference type="InterPro" id="IPR050156">
    <property type="entry name" value="TC-AMP_synthase_SUA5"/>
</dbReference>
<dbReference type="InterPro" id="IPR000791">
    <property type="entry name" value="Gpr1/Fun34/SatP-like"/>
</dbReference>
<evidence type="ECO:0000256" key="4">
    <source>
        <dbReference type="ARBA" id="ARBA00007663"/>
    </source>
</evidence>
<proteinExistence type="inferred from homology"/>
<evidence type="ECO:0000256" key="7">
    <source>
        <dbReference type="ARBA" id="ARBA00022490"/>
    </source>
</evidence>
<dbReference type="GO" id="GO:0061710">
    <property type="term" value="F:L-threonylcarbamoyladenylate synthase"/>
    <property type="evidence" value="ECO:0007669"/>
    <property type="project" value="UniProtKB-EC"/>
</dbReference>
<dbReference type="EC" id="2.7.7.87" evidence="5"/>
<evidence type="ECO:0000259" key="14">
    <source>
        <dbReference type="PROSITE" id="PS51163"/>
    </source>
</evidence>
<evidence type="ECO:0000256" key="9">
    <source>
        <dbReference type="ARBA" id="ARBA00022692"/>
    </source>
</evidence>
<feature type="transmembrane region" description="Helical" evidence="13">
    <location>
        <begin position="24"/>
        <end position="43"/>
    </location>
</feature>
<evidence type="ECO:0000256" key="2">
    <source>
        <dbReference type="ARBA" id="ARBA00004496"/>
    </source>
</evidence>
<accession>A0AA89BSX1</accession>
<keyword evidence="10 13" id="KW-1133">Transmembrane helix</keyword>
<reference evidence="15" key="1">
    <citation type="submission" date="2019-08" db="EMBL/GenBank/DDBJ databases">
        <title>The improved chromosome-level genome for the pearl oyster Pinctada fucata martensii using PacBio sequencing and Hi-C.</title>
        <authorList>
            <person name="Zheng Z."/>
        </authorList>
    </citation>
    <scope>NUCLEOTIDE SEQUENCE</scope>
    <source>
        <strain evidence="15">ZZ-2019</strain>
        <tissue evidence="15">Adductor muscle</tissue>
    </source>
</reference>
<dbReference type="Proteomes" id="UP001186944">
    <property type="component" value="Unassembled WGS sequence"/>
</dbReference>
<dbReference type="GO" id="GO:0016020">
    <property type="term" value="C:membrane"/>
    <property type="evidence" value="ECO:0007669"/>
    <property type="project" value="UniProtKB-SubCell"/>
</dbReference>
<dbReference type="InterPro" id="IPR017945">
    <property type="entry name" value="DHBP_synth_RibB-like_a/b_dom"/>
</dbReference>
<keyword evidence="8" id="KW-0808">Transferase</keyword>
<evidence type="ECO:0000256" key="11">
    <source>
        <dbReference type="ARBA" id="ARBA00023136"/>
    </source>
</evidence>
<feature type="transmembrane region" description="Helical" evidence="13">
    <location>
        <begin position="55"/>
        <end position="75"/>
    </location>
</feature>
<evidence type="ECO:0000256" key="6">
    <source>
        <dbReference type="ARBA" id="ARBA00015492"/>
    </source>
</evidence>
<sequence>MEKNTRISGRGEPHASILYAEPGALGLITNIMSALIVALRNIIETDNSYRISANLISGAHLIFIGGLIQIAAGFMSFRKNDHLTGTAFFVFSVVWFNQGLTMILNESYGDFELKYSVLPSLVSYILLALILFTCSLFVNFIMPPVLIAMTLSLIFEGIGLFYEWAKYVAAGFQLVIVLSATYAVIVMTTKGISQRYILPGLGNAPIDPLLIQRKVSGKDDNEKKKNTRYAEPFGLGIDETHFRRAAVLALVLHTASFLMSTTFSKIWTLFSVTLEIHCVILVLEAFGKVPQYAIIPIAAVVDLNYILFKAKELDPPARSCPLFQSRLTSDLIAAANVLDKGHVIGIPSDTVYVLAGSCRRPESVSKIYDIKGRPQEKPICICISSLDQLKASNPPFSPLMWRFIHICYPGGITFVVKKGDWLKDLGVGATIDSVGTRNSLAIRISDSSVLSYLISITGPLAITSANPSGEPDSTHHDTVIDTLGEKIAGVICDDESKEPVASTVVNCVNIDEGEISYFRIGCTPKKIVDSHFEKAKLQRDSS</sequence>
<evidence type="ECO:0000313" key="15">
    <source>
        <dbReference type="EMBL" id="KAK3089889.1"/>
    </source>
</evidence>
<evidence type="ECO:0000313" key="16">
    <source>
        <dbReference type="Proteomes" id="UP001186944"/>
    </source>
</evidence>
<feature type="transmembrane region" description="Helical" evidence="13">
    <location>
        <begin position="117"/>
        <end position="138"/>
    </location>
</feature>
<dbReference type="InterPro" id="IPR006070">
    <property type="entry name" value="Sua5-like_dom"/>
</dbReference>
<dbReference type="GO" id="GO:0003725">
    <property type="term" value="F:double-stranded RNA binding"/>
    <property type="evidence" value="ECO:0007669"/>
    <property type="project" value="InterPro"/>
</dbReference>
<dbReference type="GO" id="GO:0000049">
    <property type="term" value="F:tRNA binding"/>
    <property type="evidence" value="ECO:0007669"/>
    <property type="project" value="TreeGrafter"/>
</dbReference>
<evidence type="ECO:0000256" key="12">
    <source>
        <dbReference type="ARBA" id="ARBA00048366"/>
    </source>
</evidence>
<keyword evidence="16" id="KW-1185">Reference proteome</keyword>
<dbReference type="Pfam" id="PF01184">
    <property type="entry name" value="Gpr1_Fun34_YaaH"/>
    <property type="match status" value="1"/>
</dbReference>
<comment type="subcellular location">
    <subcellularLocation>
        <location evidence="2">Cytoplasm</location>
    </subcellularLocation>
    <subcellularLocation>
        <location evidence="1">Membrane</location>
        <topology evidence="1">Multi-pass membrane protein</topology>
    </subcellularLocation>
</comment>
<dbReference type="PANTHER" id="PTHR17490:SF14">
    <property type="entry name" value="THREONYLCARBAMOYL-AMP SYNTHASE"/>
    <property type="match status" value="1"/>
</dbReference>
<dbReference type="Pfam" id="PF01300">
    <property type="entry name" value="Sua5_yciO_yrdC"/>
    <property type="match status" value="1"/>
</dbReference>
<dbReference type="PANTHER" id="PTHR17490">
    <property type="entry name" value="SUA5"/>
    <property type="match status" value="1"/>
</dbReference>
<dbReference type="Gene3D" id="3.90.870.10">
    <property type="entry name" value="DHBP synthase"/>
    <property type="match status" value="1"/>
</dbReference>
<dbReference type="GO" id="GO:0006450">
    <property type="term" value="P:regulation of translational fidelity"/>
    <property type="evidence" value="ECO:0007669"/>
    <property type="project" value="TreeGrafter"/>
</dbReference>
<protein>
    <recommendedName>
        <fullName evidence="6">Threonylcarbamoyl-AMP synthase</fullName>
        <ecNumber evidence="5">2.7.7.87</ecNumber>
    </recommendedName>
</protein>
<evidence type="ECO:0000256" key="3">
    <source>
        <dbReference type="ARBA" id="ARBA00005587"/>
    </source>
</evidence>
<comment type="similarity">
    <text evidence="4">Belongs to the SUA5 family.</text>
</comment>
<dbReference type="EMBL" id="VSWD01000010">
    <property type="protein sequence ID" value="KAK3089889.1"/>
    <property type="molecule type" value="Genomic_DNA"/>
</dbReference>
<evidence type="ECO:0000256" key="10">
    <source>
        <dbReference type="ARBA" id="ARBA00022989"/>
    </source>
</evidence>
<feature type="transmembrane region" description="Helical" evidence="13">
    <location>
        <begin position="145"/>
        <end position="162"/>
    </location>
</feature>
<dbReference type="GO" id="GO:0005737">
    <property type="term" value="C:cytoplasm"/>
    <property type="evidence" value="ECO:0007669"/>
    <property type="project" value="UniProtKB-SubCell"/>
</dbReference>
<comment type="caution">
    <text evidence="15">The sequence shown here is derived from an EMBL/GenBank/DDBJ whole genome shotgun (WGS) entry which is preliminary data.</text>
</comment>
<organism evidence="15 16">
    <name type="scientific">Pinctada imbricata</name>
    <name type="common">Atlantic pearl-oyster</name>
    <name type="synonym">Pinctada martensii</name>
    <dbReference type="NCBI Taxonomy" id="66713"/>
    <lineage>
        <taxon>Eukaryota</taxon>
        <taxon>Metazoa</taxon>
        <taxon>Spiralia</taxon>
        <taxon>Lophotrochozoa</taxon>
        <taxon>Mollusca</taxon>
        <taxon>Bivalvia</taxon>
        <taxon>Autobranchia</taxon>
        <taxon>Pteriomorphia</taxon>
        <taxon>Pterioida</taxon>
        <taxon>Pterioidea</taxon>
        <taxon>Pteriidae</taxon>
        <taxon>Pinctada</taxon>
    </lineage>
</organism>
<dbReference type="AlphaFoldDB" id="A0AA89BSX1"/>
<evidence type="ECO:0000256" key="1">
    <source>
        <dbReference type="ARBA" id="ARBA00004141"/>
    </source>
</evidence>
<feature type="transmembrane region" description="Helical" evidence="13">
    <location>
        <begin position="168"/>
        <end position="187"/>
    </location>
</feature>
<feature type="domain" description="YrdC-like" evidence="14">
    <location>
        <begin position="328"/>
        <end position="523"/>
    </location>
</feature>
<gene>
    <name evidence="15" type="ORF">FSP39_007380</name>
</gene>
<evidence type="ECO:0000256" key="13">
    <source>
        <dbReference type="SAM" id="Phobius"/>
    </source>
</evidence>
<evidence type="ECO:0000256" key="5">
    <source>
        <dbReference type="ARBA" id="ARBA00012584"/>
    </source>
</evidence>
<keyword evidence="7" id="KW-0963">Cytoplasm</keyword>
<comment type="similarity">
    <text evidence="3">Belongs to the acetate uptake transporter (AceTr) (TC 2.A.96) family.</text>
</comment>
<keyword evidence="9 13" id="KW-0812">Transmembrane</keyword>
<feature type="transmembrane region" description="Helical" evidence="13">
    <location>
        <begin position="87"/>
        <end position="105"/>
    </location>
</feature>
<comment type="catalytic activity">
    <reaction evidence="12">
        <text>L-threonine + hydrogencarbonate + ATP = L-threonylcarbamoyladenylate + diphosphate + H2O</text>
        <dbReference type="Rhea" id="RHEA:36407"/>
        <dbReference type="ChEBI" id="CHEBI:15377"/>
        <dbReference type="ChEBI" id="CHEBI:17544"/>
        <dbReference type="ChEBI" id="CHEBI:30616"/>
        <dbReference type="ChEBI" id="CHEBI:33019"/>
        <dbReference type="ChEBI" id="CHEBI:57926"/>
        <dbReference type="ChEBI" id="CHEBI:73682"/>
        <dbReference type="EC" id="2.7.7.87"/>
    </reaction>
</comment>
<name>A0AA89BSX1_PINIB</name>
<dbReference type="SUPFAM" id="SSF55821">
    <property type="entry name" value="YrdC/RibB"/>
    <property type="match status" value="1"/>
</dbReference>